<dbReference type="PRINTS" id="PR00507">
    <property type="entry name" value="N12N6MTFRASE"/>
</dbReference>
<dbReference type="PANTHER" id="PTHR42933">
    <property type="entry name" value="SLR6095 PROTEIN"/>
    <property type="match status" value="1"/>
</dbReference>
<evidence type="ECO:0000256" key="7">
    <source>
        <dbReference type="ARBA" id="ARBA00047942"/>
    </source>
</evidence>
<dbReference type="GO" id="GO:0008170">
    <property type="term" value="F:N-methyltransferase activity"/>
    <property type="evidence" value="ECO:0007669"/>
    <property type="project" value="InterPro"/>
</dbReference>
<dbReference type="SUPFAM" id="SSF53335">
    <property type="entry name" value="S-adenosyl-L-methionine-dependent methyltransferases"/>
    <property type="match status" value="1"/>
</dbReference>
<comment type="caution">
    <text evidence="10">The sequence shown here is derived from an EMBL/GenBank/DDBJ whole genome shotgun (WGS) entry which is preliminary data.</text>
</comment>
<name>A0A200JC09_9ENTE</name>
<protein>
    <recommendedName>
        <fullName evidence="2">site-specific DNA-methyltransferase (adenine-specific)</fullName>
        <ecNumber evidence="2">2.1.1.72</ecNumber>
    </recommendedName>
</protein>
<reference evidence="10" key="1">
    <citation type="submission" date="2017-05" db="EMBL/GenBank/DDBJ databases">
        <title>The Genome Sequence of Enterococcus sp. 9D6_DIV0238.</title>
        <authorList>
            <consortium name="The Broad Institute Genomics Platform"/>
            <consortium name="The Broad Institute Genomic Center for Infectious Diseases"/>
            <person name="Earl A."/>
            <person name="Manson A."/>
            <person name="Schwartman J."/>
            <person name="Gilmore M."/>
            <person name="Abouelleil A."/>
            <person name="Cao P."/>
            <person name="Chapman S."/>
            <person name="Cusick C."/>
            <person name="Shea T."/>
            <person name="Young S."/>
            <person name="Neafsey D."/>
            <person name="Nusbaum C."/>
            <person name="Birren B."/>
        </authorList>
    </citation>
    <scope>NUCLEOTIDE SEQUENCE [LARGE SCALE GENOMIC DNA]</scope>
    <source>
        <strain evidence="10">9D6_DIV0238</strain>
    </source>
</reference>
<evidence type="ECO:0000256" key="5">
    <source>
        <dbReference type="ARBA" id="ARBA00022691"/>
    </source>
</evidence>
<evidence type="ECO:0000313" key="10">
    <source>
        <dbReference type="EMBL" id="OUZ34766.1"/>
    </source>
</evidence>
<dbReference type="GO" id="GO:0032259">
    <property type="term" value="P:methylation"/>
    <property type="evidence" value="ECO:0007669"/>
    <property type="project" value="UniProtKB-KW"/>
</dbReference>
<keyword evidence="4" id="KW-0808">Transferase</keyword>
<evidence type="ECO:0000256" key="3">
    <source>
        <dbReference type="ARBA" id="ARBA00022603"/>
    </source>
</evidence>
<gene>
    <name evidence="10" type="ORF">A5889_000241</name>
</gene>
<organism evidence="10">
    <name type="scientific">Candidatus Enterococcus dunnyi</name>
    <dbReference type="NCBI Taxonomy" id="1834192"/>
    <lineage>
        <taxon>Bacteria</taxon>
        <taxon>Bacillati</taxon>
        <taxon>Bacillota</taxon>
        <taxon>Bacilli</taxon>
        <taxon>Lactobacillales</taxon>
        <taxon>Enterococcaceae</taxon>
        <taxon>Enterococcus</taxon>
    </lineage>
</organism>
<proteinExistence type="inferred from homology"/>
<dbReference type="Gene3D" id="3.40.50.150">
    <property type="entry name" value="Vaccinia Virus protein VP39"/>
    <property type="match status" value="1"/>
</dbReference>
<evidence type="ECO:0000256" key="2">
    <source>
        <dbReference type="ARBA" id="ARBA00011900"/>
    </source>
</evidence>
<dbReference type="InterPro" id="IPR022749">
    <property type="entry name" value="D12N6_MeTrfase_N"/>
</dbReference>
<dbReference type="AlphaFoldDB" id="A0A200JC09"/>
<dbReference type="GO" id="GO:0009007">
    <property type="term" value="F:site-specific DNA-methyltransferase (adenine-specific) activity"/>
    <property type="evidence" value="ECO:0007669"/>
    <property type="project" value="UniProtKB-EC"/>
</dbReference>
<dbReference type="InterPro" id="IPR029063">
    <property type="entry name" value="SAM-dependent_MTases_sf"/>
</dbReference>
<dbReference type="Gene3D" id="1.20.1260.30">
    <property type="match status" value="1"/>
</dbReference>
<evidence type="ECO:0000256" key="1">
    <source>
        <dbReference type="ARBA" id="ARBA00006594"/>
    </source>
</evidence>
<dbReference type="InterPro" id="IPR051537">
    <property type="entry name" value="DNA_Adenine_Mtase"/>
</dbReference>
<accession>A0A200JC09</accession>
<keyword evidence="5" id="KW-0949">S-adenosyl-L-methionine</keyword>
<dbReference type="PROSITE" id="PS00092">
    <property type="entry name" value="N6_MTASE"/>
    <property type="match status" value="1"/>
</dbReference>
<comment type="catalytic activity">
    <reaction evidence="7">
        <text>a 2'-deoxyadenosine in DNA + S-adenosyl-L-methionine = an N(6)-methyl-2'-deoxyadenosine in DNA + S-adenosyl-L-homocysteine + H(+)</text>
        <dbReference type="Rhea" id="RHEA:15197"/>
        <dbReference type="Rhea" id="RHEA-COMP:12418"/>
        <dbReference type="Rhea" id="RHEA-COMP:12419"/>
        <dbReference type="ChEBI" id="CHEBI:15378"/>
        <dbReference type="ChEBI" id="CHEBI:57856"/>
        <dbReference type="ChEBI" id="CHEBI:59789"/>
        <dbReference type="ChEBI" id="CHEBI:90615"/>
        <dbReference type="ChEBI" id="CHEBI:90616"/>
        <dbReference type="EC" id="2.1.1.72"/>
    </reaction>
</comment>
<dbReference type="InterPro" id="IPR038333">
    <property type="entry name" value="T1MK-like_N_sf"/>
</dbReference>
<evidence type="ECO:0000256" key="4">
    <source>
        <dbReference type="ARBA" id="ARBA00022679"/>
    </source>
</evidence>
<evidence type="ECO:0000259" key="8">
    <source>
        <dbReference type="Pfam" id="PF02384"/>
    </source>
</evidence>
<dbReference type="InterPro" id="IPR003356">
    <property type="entry name" value="DNA_methylase_A-5"/>
</dbReference>
<dbReference type="Pfam" id="PF12161">
    <property type="entry name" value="HsdM_N"/>
    <property type="match status" value="1"/>
</dbReference>
<keyword evidence="6" id="KW-0680">Restriction system</keyword>
<sequence>MTKSVEILYENTEINVTKETNLVLAIANKLRGTYKAEDYQDVIIPMVIIRRFECALEDTKDEVVKTYEANPKIAPKVLERKSGHSFYNVSHFNLSNLQDQADDIKGNFKDYIKGFSANVKTIIEDLDFIKQIDKLDKANKLLLIIKAFANFDLSPKTVDNMRMGYLFEDILRRYSENVNAGDHYTPREVIRCLANLLLAEGCDDIYQDGKIVKIGDFACGTGGMLSTINDFILRKNSSAKIHMYGQEILDSSYAICLADMLIKGQDASHIQQVNTLKEDAFPDDEFRFVIMNPPFGTPWSGDKAANGTKEAVEESDRFKHRVGIDGPEITMTPASGDAQLLFMQHALKKLNKENGRAAIITNGSPLFSGGTGSGESQIRRWMLENDLIEAIIGFPDQLFYNTGISIYAYILSYNKQPKRKGKVQLID</sequence>
<feature type="domain" description="N6 adenine-specific DNA methyltransferase N-terminal" evidence="9">
    <location>
        <begin position="23"/>
        <end position="148"/>
    </location>
</feature>
<evidence type="ECO:0000259" key="9">
    <source>
        <dbReference type="Pfam" id="PF12161"/>
    </source>
</evidence>
<dbReference type="PANTHER" id="PTHR42933:SF3">
    <property type="entry name" value="TYPE I RESTRICTION ENZYME MJAVIII METHYLASE SUBUNIT"/>
    <property type="match status" value="1"/>
</dbReference>
<dbReference type="EC" id="2.1.1.72" evidence="2"/>
<dbReference type="Pfam" id="PF02384">
    <property type="entry name" value="N6_Mtase"/>
    <property type="match status" value="1"/>
</dbReference>
<dbReference type="GO" id="GO:0003677">
    <property type="term" value="F:DNA binding"/>
    <property type="evidence" value="ECO:0007669"/>
    <property type="project" value="InterPro"/>
</dbReference>
<keyword evidence="3 10" id="KW-0489">Methyltransferase</keyword>
<dbReference type="OrthoDB" id="9814572at2"/>
<dbReference type="GO" id="GO:0009307">
    <property type="term" value="P:DNA restriction-modification system"/>
    <property type="evidence" value="ECO:0007669"/>
    <property type="project" value="UniProtKB-KW"/>
</dbReference>
<dbReference type="EMBL" id="NIBQ01000001">
    <property type="protein sequence ID" value="OUZ34766.1"/>
    <property type="molecule type" value="Genomic_DNA"/>
</dbReference>
<feature type="domain" description="DNA methylase adenine-specific" evidence="8">
    <location>
        <begin position="163"/>
        <end position="427"/>
    </location>
</feature>
<dbReference type="InterPro" id="IPR002052">
    <property type="entry name" value="DNA_methylase_N6_adenine_CS"/>
</dbReference>
<comment type="similarity">
    <text evidence="1">Belongs to the N(4)/N(6)-methyltransferase family.</text>
</comment>
<evidence type="ECO:0000256" key="6">
    <source>
        <dbReference type="ARBA" id="ARBA00022747"/>
    </source>
</evidence>